<dbReference type="SMART" id="SM00271">
    <property type="entry name" value="DnaJ"/>
    <property type="match status" value="1"/>
</dbReference>
<evidence type="ECO:0000256" key="1">
    <source>
        <dbReference type="SAM" id="MobiDB-lite"/>
    </source>
</evidence>
<keyword evidence="4" id="KW-1185">Reference proteome</keyword>
<reference evidence="3" key="1">
    <citation type="journal article" date="2020" name="Stud. Mycol.">
        <title>101 Dothideomycetes genomes: a test case for predicting lifestyles and emergence of pathogens.</title>
        <authorList>
            <person name="Haridas S."/>
            <person name="Albert R."/>
            <person name="Binder M."/>
            <person name="Bloem J."/>
            <person name="Labutti K."/>
            <person name="Salamov A."/>
            <person name="Andreopoulos B."/>
            <person name="Baker S."/>
            <person name="Barry K."/>
            <person name="Bills G."/>
            <person name="Bluhm B."/>
            <person name="Cannon C."/>
            <person name="Castanera R."/>
            <person name="Culley D."/>
            <person name="Daum C."/>
            <person name="Ezra D."/>
            <person name="Gonzalez J."/>
            <person name="Henrissat B."/>
            <person name="Kuo A."/>
            <person name="Liang C."/>
            <person name="Lipzen A."/>
            <person name="Lutzoni F."/>
            <person name="Magnuson J."/>
            <person name="Mondo S."/>
            <person name="Nolan M."/>
            <person name="Ohm R."/>
            <person name="Pangilinan J."/>
            <person name="Park H.-J."/>
            <person name="Ramirez L."/>
            <person name="Alfaro M."/>
            <person name="Sun H."/>
            <person name="Tritt A."/>
            <person name="Yoshinaga Y."/>
            <person name="Zwiers L.-H."/>
            <person name="Turgeon B."/>
            <person name="Goodwin S."/>
            <person name="Spatafora J."/>
            <person name="Crous P."/>
            <person name="Grigoriev I."/>
        </authorList>
    </citation>
    <scope>NUCLEOTIDE SEQUENCE</scope>
    <source>
        <strain evidence="3">Tuck. ex Michener</strain>
    </source>
</reference>
<dbReference type="CDD" id="cd06257">
    <property type="entry name" value="DnaJ"/>
    <property type="match status" value="1"/>
</dbReference>
<dbReference type="Gene3D" id="1.10.287.110">
    <property type="entry name" value="DnaJ domain"/>
    <property type="match status" value="1"/>
</dbReference>
<dbReference type="PANTHER" id="PTHR44144:SF1">
    <property type="entry name" value="DNAJ HOMOLOG SUBFAMILY C MEMBER 9"/>
    <property type="match status" value="1"/>
</dbReference>
<dbReference type="SUPFAM" id="SSF46565">
    <property type="entry name" value="Chaperone J-domain"/>
    <property type="match status" value="1"/>
</dbReference>
<dbReference type="OrthoDB" id="10250354at2759"/>
<feature type="compositionally biased region" description="Low complexity" evidence="1">
    <location>
        <begin position="527"/>
        <end position="538"/>
    </location>
</feature>
<feature type="compositionally biased region" description="Basic and acidic residues" evidence="1">
    <location>
        <begin position="182"/>
        <end position="221"/>
    </location>
</feature>
<proteinExistence type="predicted"/>
<feature type="compositionally biased region" description="Low complexity" evidence="1">
    <location>
        <begin position="673"/>
        <end position="690"/>
    </location>
</feature>
<name>A0A6A6GZP1_VIRVR</name>
<dbReference type="Pfam" id="PF00226">
    <property type="entry name" value="DnaJ"/>
    <property type="match status" value="1"/>
</dbReference>
<feature type="region of interest" description="Disordered" evidence="1">
    <location>
        <begin position="87"/>
        <end position="703"/>
    </location>
</feature>
<protein>
    <recommendedName>
        <fullName evidence="2">J domain-containing protein</fullName>
    </recommendedName>
</protein>
<feature type="domain" description="J" evidence="2">
    <location>
        <begin position="12"/>
        <end position="80"/>
    </location>
</feature>
<dbReference type="GO" id="GO:0005634">
    <property type="term" value="C:nucleus"/>
    <property type="evidence" value="ECO:0007669"/>
    <property type="project" value="TreeGrafter"/>
</dbReference>
<feature type="compositionally biased region" description="Basic and acidic residues" evidence="1">
    <location>
        <begin position="347"/>
        <end position="364"/>
    </location>
</feature>
<feature type="compositionally biased region" description="Polar residues" evidence="1">
    <location>
        <begin position="454"/>
        <end position="463"/>
    </location>
</feature>
<accession>A0A6A6GZP1</accession>
<gene>
    <name evidence="3" type="ORF">EV356DRAFT_579261</name>
</gene>
<feature type="compositionally biased region" description="Low complexity" evidence="1">
    <location>
        <begin position="603"/>
        <end position="614"/>
    </location>
</feature>
<feature type="compositionally biased region" description="Basic and acidic residues" evidence="1">
    <location>
        <begin position="141"/>
        <end position="151"/>
    </location>
</feature>
<dbReference type="Proteomes" id="UP000800092">
    <property type="component" value="Unassembled WGS sequence"/>
</dbReference>
<dbReference type="InterPro" id="IPR052594">
    <property type="entry name" value="J_domain-containing_protein"/>
</dbReference>
<dbReference type="PRINTS" id="PR00625">
    <property type="entry name" value="JDOMAIN"/>
</dbReference>
<feature type="compositionally biased region" description="Polar residues" evidence="1">
    <location>
        <begin position="388"/>
        <end position="397"/>
    </location>
</feature>
<dbReference type="AlphaFoldDB" id="A0A6A6GZP1"/>
<dbReference type="GO" id="GO:0005737">
    <property type="term" value="C:cytoplasm"/>
    <property type="evidence" value="ECO:0007669"/>
    <property type="project" value="TreeGrafter"/>
</dbReference>
<dbReference type="InterPro" id="IPR001623">
    <property type="entry name" value="DnaJ_domain"/>
</dbReference>
<dbReference type="InterPro" id="IPR036869">
    <property type="entry name" value="J_dom_sf"/>
</dbReference>
<dbReference type="GO" id="GO:0031072">
    <property type="term" value="F:heat shock protein binding"/>
    <property type="evidence" value="ECO:0007669"/>
    <property type="project" value="TreeGrafter"/>
</dbReference>
<dbReference type="PANTHER" id="PTHR44144">
    <property type="entry name" value="DNAJ HOMOLOG SUBFAMILY C MEMBER 9"/>
    <property type="match status" value="1"/>
</dbReference>
<sequence>MDSPPPLELPPDPYATLGVPQDASVANIKTVYRKLILKHHPDKVQDEAKKKEASDQFSKIQHAYELLCDDEERKRYDASVRLMQSRREAMEARQERAASLHQRDGSHVGNSMPRTATAAYDFKTSSGARGATFEAKGPTRYTEERRPRYAEYDEYAYPEVRVPSSKYDDYYSKSKSKISPRSGRDSEPEPVRISRKESEKSSRSEKTKASDRERRKDRDVKFQYVEPEGVDPYDNSYGMGGKTRGWGESDRERAKDETRRQKARGDHDPGYEYERHYKERDLEDRAREYQRQAKSHSVEPERPPASRSASAKDASYLRRSSTDTRPSIARRSSARKADPSPSRRGKKDSDRKYSMPEIVEEPKRPIFATSYTTPNLESMVNEPAHPGQTYTTATTYPQEPVQPGMRRAETMSAYPTISSRTRRDGGAPQSNKVKETHHDSGYSSPSSAEGDPYGTTSQYTQSGYFRPNVVDEHYEVTNGRRTQRMEPTSAHRKRSLSPREHRPRPSSRRQSDAPATPTYKFTHYQYPSIPSSTTVEPPTSSPPSTHPSEVPRDRPTLPRGKTYHGSSSQQSTMFGENGAGTIPPTATEHRQPAPTTSGEHYRSTTSAAAAATASHTDTREHGKSSTKKTAGMMADLAEKAHPHTRTHGHTSYTKTPKMEDIRLSNPMGSKAPRTATSGSGRRRVSSAATGSRGGYFRRGEVAY</sequence>
<organism evidence="3 4">
    <name type="scientific">Viridothelium virens</name>
    <name type="common">Speckled blister lichen</name>
    <name type="synonym">Trypethelium virens</name>
    <dbReference type="NCBI Taxonomy" id="1048519"/>
    <lineage>
        <taxon>Eukaryota</taxon>
        <taxon>Fungi</taxon>
        <taxon>Dikarya</taxon>
        <taxon>Ascomycota</taxon>
        <taxon>Pezizomycotina</taxon>
        <taxon>Dothideomycetes</taxon>
        <taxon>Dothideomycetes incertae sedis</taxon>
        <taxon>Trypetheliales</taxon>
        <taxon>Trypetheliaceae</taxon>
        <taxon>Viridothelium</taxon>
    </lineage>
</organism>
<dbReference type="PROSITE" id="PS00636">
    <property type="entry name" value="DNAJ_1"/>
    <property type="match status" value="1"/>
</dbReference>
<feature type="compositionally biased region" description="Polar residues" evidence="1">
    <location>
        <begin position="564"/>
        <end position="574"/>
    </location>
</feature>
<feature type="compositionally biased region" description="Basic residues" evidence="1">
    <location>
        <begin position="490"/>
        <end position="507"/>
    </location>
</feature>
<dbReference type="EMBL" id="ML991828">
    <property type="protein sequence ID" value="KAF2231296.1"/>
    <property type="molecule type" value="Genomic_DNA"/>
</dbReference>
<evidence type="ECO:0000313" key="3">
    <source>
        <dbReference type="EMBL" id="KAF2231296.1"/>
    </source>
</evidence>
<feature type="compositionally biased region" description="Polar residues" evidence="1">
    <location>
        <begin position="369"/>
        <end position="378"/>
    </location>
</feature>
<dbReference type="PROSITE" id="PS50076">
    <property type="entry name" value="DNAJ_2"/>
    <property type="match status" value="1"/>
</dbReference>
<feature type="compositionally biased region" description="Basic and acidic residues" evidence="1">
    <location>
        <begin position="245"/>
        <end position="304"/>
    </location>
</feature>
<evidence type="ECO:0000313" key="4">
    <source>
        <dbReference type="Proteomes" id="UP000800092"/>
    </source>
</evidence>
<feature type="compositionally biased region" description="Basic and acidic residues" evidence="1">
    <location>
        <begin position="87"/>
        <end position="106"/>
    </location>
</feature>
<dbReference type="InterPro" id="IPR018253">
    <property type="entry name" value="DnaJ_domain_CS"/>
</dbReference>
<evidence type="ECO:0000259" key="2">
    <source>
        <dbReference type="PROSITE" id="PS50076"/>
    </source>
</evidence>